<gene>
    <name evidence="2" type="ORF">H0I76_12095</name>
</gene>
<dbReference type="AlphaFoldDB" id="A0A8J7M8Z9"/>
<dbReference type="InterPro" id="IPR008228">
    <property type="entry name" value="UCP006173"/>
</dbReference>
<dbReference type="RefSeq" id="WP_200610145.1">
    <property type="nucleotide sequence ID" value="NZ_JAEHHL010000007.1"/>
</dbReference>
<dbReference type="NCBIfam" id="NF003501">
    <property type="entry name" value="PRK05170.1-5"/>
    <property type="match status" value="1"/>
</dbReference>
<reference evidence="2" key="1">
    <citation type="submission" date="2020-12" db="EMBL/GenBank/DDBJ databases">
        <title>Bacterial taxonomy.</title>
        <authorList>
            <person name="Pan X."/>
        </authorList>
    </citation>
    <scope>NUCLEOTIDE SEQUENCE</scope>
    <source>
        <strain evidence="2">M0105</strain>
    </source>
</reference>
<dbReference type="Pfam" id="PF03692">
    <property type="entry name" value="CxxCxxCC"/>
    <property type="match status" value="1"/>
</dbReference>
<comment type="similarity">
    <text evidence="1">Belongs to the UPF0260 family.</text>
</comment>
<dbReference type="PANTHER" id="PTHR37421:SF1">
    <property type="entry name" value="UPF0260 PROTEIN YCGN"/>
    <property type="match status" value="1"/>
</dbReference>
<dbReference type="EMBL" id="JAEHHL010000007">
    <property type="protein sequence ID" value="MBK0399933.1"/>
    <property type="molecule type" value="Genomic_DNA"/>
</dbReference>
<accession>A0A8J7M8Z9</accession>
<evidence type="ECO:0000313" key="3">
    <source>
        <dbReference type="Proteomes" id="UP000655420"/>
    </source>
</evidence>
<dbReference type="Proteomes" id="UP000655420">
    <property type="component" value="Unassembled WGS sequence"/>
</dbReference>
<organism evidence="2 3">
    <name type="scientific">Thermohalobaculum xanthum</name>
    <dbReference type="NCBI Taxonomy" id="2753746"/>
    <lineage>
        <taxon>Bacteria</taxon>
        <taxon>Pseudomonadati</taxon>
        <taxon>Pseudomonadota</taxon>
        <taxon>Alphaproteobacteria</taxon>
        <taxon>Rhodobacterales</taxon>
        <taxon>Paracoccaceae</taxon>
        <taxon>Thermohalobaculum</taxon>
    </lineage>
</organism>
<evidence type="ECO:0000256" key="1">
    <source>
        <dbReference type="HAMAP-Rule" id="MF_00676"/>
    </source>
</evidence>
<comment type="caution">
    <text evidence="2">The sequence shown here is derived from an EMBL/GenBank/DDBJ whole genome shotgun (WGS) entry which is preliminary data.</text>
</comment>
<dbReference type="InterPro" id="IPR005358">
    <property type="entry name" value="Puta_zinc/iron-chelating_dom"/>
</dbReference>
<protein>
    <recommendedName>
        <fullName evidence="1">UPF0260 protein H0I76_12095</fullName>
    </recommendedName>
</protein>
<evidence type="ECO:0000313" key="2">
    <source>
        <dbReference type="EMBL" id="MBK0399933.1"/>
    </source>
</evidence>
<name>A0A8J7M8Z9_9RHOB</name>
<dbReference type="HAMAP" id="MF_00676">
    <property type="entry name" value="UPF0260"/>
    <property type="match status" value="1"/>
</dbReference>
<dbReference type="PANTHER" id="PTHR37421">
    <property type="entry name" value="UPF0260 PROTEIN YCGN"/>
    <property type="match status" value="1"/>
</dbReference>
<dbReference type="PIRSF" id="PIRSF006173">
    <property type="entry name" value="UCP006173"/>
    <property type="match status" value="1"/>
</dbReference>
<keyword evidence="3" id="KW-1185">Reference proteome</keyword>
<proteinExistence type="inferred from homology"/>
<dbReference type="NCBIfam" id="NF003507">
    <property type="entry name" value="PRK05170.2-5"/>
    <property type="match status" value="1"/>
</dbReference>
<sequence length="146" mass="16280">MSKRPFWEKPLGAMSVAEWESLCDGCGRCCVVKLEDEYTGEIHYTDVACRLFDDATCRCGNYALRAKLVTGCVVLTPATLPEIAYWLPETCAYRRLHEGRGLASWHPLISGDPDSVHRAGISLRGKTVPEWEVAEDELEDHVVALP</sequence>